<reference evidence="1 2" key="2">
    <citation type="journal article" date="2022" name="Mol. Ecol. Resour.">
        <title>The genomes of chicory, endive, great burdock and yacon provide insights into Asteraceae paleo-polyploidization history and plant inulin production.</title>
        <authorList>
            <person name="Fan W."/>
            <person name="Wang S."/>
            <person name="Wang H."/>
            <person name="Wang A."/>
            <person name="Jiang F."/>
            <person name="Liu H."/>
            <person name="Zhao H."/>
            <person name="Xu D."/>
            <person name="Zhang Y."/>
        </authorList>
    </citation>
    <scope>NUCLEOTIDE SEQUENCE [LARGE SCALE GENOMIC DNA]</scope>
    <source>
        <strain evidence="2">cv. Punajuju</strain>
        <tissue evidence="1">Leaves</tissue>
    </source>
</reference>
<evidence type="ECO:0000313" key="1">
    <source>
        <dbReference type="EMBL" id="KAI3778895.1"/>
    </source>
</evidence>
<proteinExistence type="predicted"/>
<reference evidence="2" key="1">
    <citation type="journal article" date="2022" name="Mol. Ecol. Resour.">
        <title>The genomes of chicory, endive, great burdock and yacon provide insights into Asteraceae palaeo-polyploidization history and plant inulin production.</title>
        <authorList>
            <person name="Fan W."/>
            <person name="Wang S."/>
            <person name="Wang H."/>
            <person name="Wang A."/>
            <person name="Jiang F."/>
            <person name="Liu H."/>
            <person name="Zhao H."/>
            <person name="Xu D."/>
            <person name="Zhang Y."/>
        </authorList>
    </citation>
    <scope>NUCLEOTIDE SEQUENCE [LARGE SCALE GENOMIC DNA]</scope>
    <source>
        <strain evidence="2">cv. Punajuju</strain>
    </source>
</reference>
<dbReference type="Proteomes" id="UP001055811">
    <property type="component" value="Linkage Group LG02"/>
</dbReference>
<comment type="caution">
    <text evidence="1">The sequence shown here is derived from an EMBL/GenBank/DDBJ whole genome shotgun (WGS) entry which is preliminary data.</text>
</comment>
<name>A0ACB9G761_CICIN</name>
<protein>
    <submittedName>
        <fullName evidence="1">Uncharacterized protein</fullName>
    </submittedName>
</protein>
<accession>A0ACB9G761</accession>
<gene>
    <name evidence="1" type="ORF">L2E82_08284</name>
</gene>
<sequence length="1440" mass="163812">MGCKQREGESVKDYFKRFNRVTLDVLGQDDRMVTGAFTWGLLPGPLSRKFLGRPPQTRHELKERVERFLRQEEGTAEKQQYLKAATDGQHKRHDRYPHSRRQDHFNLPLRGGIPPRRFNPLYREEPRNRQADIYAVKEPTAGKLPDSRQKYCEYHKSRAHDTNDCAMLKKEMEEKNLKGNLVETAKRLREQFEAERKTERGRKDNTAGGKALEILAIRTSQKRYDRSNGERTHHNDGPLNLIIKEELKPARGRLVGFTGHSIWPIGTISLPFTLKSFDGKLHKTSLIDFVVVRAPSEHNMILGRPGLLKFGAVPSTVHGLLKFRTPNGVACVLATSPQTLSCCQVMQPKDIIRPAKKARTEGSNDQEIINQDYPEQLIRIGTSLSIITRKKVIFLLKQYKHVFAWEPADMMGVDREVIEHSLNIKPGSKAIKQKKRGQAGERNMAINTEVTKLVAAGILREAVFPDWIANPVMVKKSDGSWRMCIDYTDLNKACPKDCYPLPEIDQKVESLQGFRWKCFLDAYKGYHQIQMKKEDEEKTAFYTDRGTFCYRKMPFGLKNAGATYQRLVDHLFRNQIGRNIEVYVDDMVIKSLEETTLITDIEETLKTLEQAKMKLNPAKCAFGVEEGHFLGYYVTNQGILPNPTKVQDALETKPPATLKDMQTLNRKLTALGRFIAKSAEKALPLFNTLKGEVSKEGFRWTMATDEAWQNLKQALSNLPTLASPIPGETLSIYLSASHEAISAVLIVERNNIQLPVYFISRALQRPEINYPMLEKLVLALVHAARRLRRYFQAHHIEVLTSQPLKQILLKPENSGRLAKWAIELGEHALTYRPRIGIKAQALADFLIEVPDQPAIETPTAPHPPTKEQLCEWTLFTDGAAGKEGSGAGLILKSPEGEEITYALRFDFRTSNNEAEYEALLAGLRLAIENGATRVTALSDSLLVTNQINGQYEARDKRMQKYTEAVKKLIKSFDNFSIKQIPRSENRRADALSKLASTSFDHLTKKVLVEVLHESSIKEKQVNVTSEESPTWSTPFMEYLQHGTLPEDDTEPRKIRVKAPNFAIIEGNLYKKGYLTPLLKCITKEEGRCALNEIHSGLAGAHEGARALTGKILRMGFYWPDIHADAMEITRKCTECQTFSPTQNLPAAPLTSITSPWPFFQWGIDIVGPFPEAPGRVKFLIVAVDYFTKWVEAEPVASITGRSIIKFMWKNILTRFGTPRVLISDNGLQFAENPFRGWCEERQIRQQFTSVAHPQANGQTEVTNRTMVNRIKKKLGKAKGNWVEELPSVLWSYRVTPRTSTQETPFSLVYGSEAMLPPELSITSLRVSAFSTEKTEEDLRHNLDLLEERRELASVRQARYKSNTKRYYNRRVKGRAFKVGDLVLRKNEVSHAQPRGKLGPTWEGPYKVVEAHQNGAYVLETMEGNPIPRTWNIQHLKKFHF</sequence>
<organism evidence="1 2">
    <name type="scientific">Cichorium intybus</name>
    <name type="common">Chicory</name>
    <dbReference type="NCBI Taxonomy" id="13427"/>
    <lineage>
        <taxon>Eukaryota</taxon>
        <taxon>Viridiplantae</taxon>
        <taxon>Streptophyta</taxon>
        <taxon>Embryophyta</taxon>
        <taxon>Tracheophyta</taxon>
        <taxon>Spermatophyta</taxon>
        <taxon>Magnoliopsida</taxon>
        <taxon>eudicotyledons</taxon>
        <taxon>Gunneridae</taxon>
        <taxon>Pentapetalae</taxon>
        <taxon>asterids</taxon>
        <taxon>campanulids</taxon>
        <taxon>Asterales</taxon>
        <taxon>Asteraceae</taxon>
        <taxon>Cichorioideae</taxon>
        <taxon>Cichorieae</taxon>
        <taxon>Cichoriinae</taxon>
        <taxon>Cichorium</taxon>
    </lineage>
</organism>
<keyword evidence="2" id="KW-1185">Reference proteome</keyword>
<dbReference type="EMBL" id="CM042010">
    <property type="protein sequence ID" value="KAI3778895.1"/>
    <property type="molecule type" value="Genomic_DNA"/>
</dbReference>
<evidence type="ECO:0000313" key="2">
    <source>
        <dbReference type="Proteomes" id="UP001055811"/>
    </source>
</evidence>